<keyword evidence="5" id="KW-1185">Reference proteome</keyword>
<organism evidence="2 4">
    <name type="scientific">Cannabis sativa</name>
    <name type="common">Hemp</name>
    <name type="synonym">Marijuana</name>
    <dbReference type="NCBI Taxonomy" id="3483"/>
    <lineage>
        <taxon>Eukaryota</taxon>
        <taxon>Viridiplantae</taxon>
        <taxon>Streptophyta</taxon>
        <taxon>Embryophyta</taxon>
        <taxon>Tracheophyta</taxon>
        <taxon>Spermatophyta</taxon>
        <taxon>Magnoliopsida</taxon>
        <taxon>eudicotyledons</taxon>
        <taxon>Gunneridae</taxon>
        <taxon>Pentapetalae</taxon>
        <taxon>rosids</taxon>
        <taxon>fabids</taxon>
        <taxon>Rosales</taxon>
        <taxon>Cannabaceae</taxon>
        <taxon>Cannabis</taxon>
    </lineage>
</organism>
<evidence type="ECO:0000313" key="3">
    <source>
        <dbReference type="EMBL" id="KAF4395584.1"/>
    </source>
</evidence>
<sequence length="148" mass="16595">MHKDDIPWIVGIQTRRDRGEDALMWHYTMNGDYTVANLESWIPWAIDYTNSLLQRDINTKNQQTNHGKRSWTAPTAGTFMVNCDASVVSNLKGYGLAAVIRDAEGRLVAAEVKFKSGFVSVITAELLAVQLGLLLVQKMQARPFLDRA</sequence>
<dbReference type="EMBL" id="JAATIQ010000040">
    <property type="protein sequence ID" value="KAF4395584.1"/>
    <property type="molecule type" value="Genomic_DNA"/>
</dbReference>
<evidence type="ECO:0000313" key="4">
    <source>
        <dbReference type="Proteomes" id="UP000525078"/>
    </source>
</evidence>
<proteinExistence type="predicted"/>
<accession>A0A7J6F624</accession>
<dbReference type="InterPro" id="IPR002156">
    <property type="entry name" value="RNaseH_domain"/>
</dbReference>
<dbReference type="GO" id="GO:0004523">
    <property type="term" value="F:RNA-DNA hybrid ribonuclease activity"/>
    <property type="evidence" value="ECO:0007669"/>
    <property type="project" value="InterPro"/>
</dbReference>
<dbReference type="PANTHER" id="PTHR47074">
    <property type="entry name" value="BNAC02G40300D PROTEIN"/>
    <property type="match status" value="1"/>
</dbReference>
<comment type="caution">
    <text evidence="2">The sequence shown here is derived from an EMBL/GenBank/DDBJ whole genome shotgun (WGS) entry which is preliminary data.</text>
</comment>
<dbReference type="Proteomes" id="UP000583929">
    <property type="component" value="Unassembled WGS sequence"/>
</dbReference>
<evidence type="ECO:0000259" key="1">
    <source>
        <dbReference type="Pfam" id="PF13456"/>
    </source>
</evidence>
<dbReference type="InterPro" id="IPR052929">
    <property type="entry name" value="RNase_H-like_EbsB-rel"/>
</dbReference>
<protein>
    <recommendedName>
        <fullName evidence="1">RNase H type-1 domain-containing protein</fullName>
    </recommendedName>
</protein>
<dbReference type="Pfam" id="PF13456">
    <property type="entry name" value="RVT_3"/>
    <property type="match status" value="1"/>
</dbReference>
<feature type="domain" description="RNase H type-1" evidence="1">
    <location>
        <begin position="82"/>
        <end position="142"/>
    </location>
</feature>
<dbReference type="PANTHER" id="PTHR47074:SF11">
    <property type="entry name" value="REVERSE TRANSCRIPTASE-LIKE PROTEIN"/>
    <property type="match status" value="1"/>
</dbReference>
<name>A0A7J6F624_CANSA</name>
<gene>
    <name evidence="2" type="ORF">F8388_014881</name>
    <name evidence="3" type="ORF">G4B88_011048</name>
</gene>
<dbReference type="Proteomes" id="UP000525078">
    <property type="component" value="Unassembled WGS sequence"/>
</dbReference>
<dbReference type="GO" id="GO:0003676">
    <property type="term" value="F:nucleic acid binding"/>
    <property type="evidence" value="ECO:0007669"/>
    <property type="project" value="InterPro"/>
</dbReference>
<reference evidence="4 5" key="1">
    <citation type="journal article" date="2020" name="bioRxiv">
        <title>Sequence and annotation of 42 cannabis genomes reveals extensive copy number variation in cannabinoid synthesis and pathogen resistance genes.</title>
        <authorList>
            <person name="Mckernan K.J."/>
            <person name="Helbert Y."/>
            <person name="Kane L.T."/>
            <person name="Ebling H."/>
            <person name="Zhang L."/>
            <person name="Liu B."/>
            <person name="Eaton Z."/>
            <person name="Mclaughlin S."/>
            <person name="Kingan S."/>
            <person name="Baybayan P."/>
            <person name="Concepcion G."/>
            <person name="Jordan M."/>
            <person name="Riva A."/>
            <person name="Barbazuk W."/>
            <person name="Harkins T."/>
        </authorList>
    </citation>
    <scope>NUCLEOTIDE SEQUENCE [LARGE SCALE GENOMIC DNA]</scope>
    <source>
        <strain evidence="4 5">cv. Jamaican Lion 4</strain>
        <strain evidence="3">Father</strain>
        <strain evidence="2">Mother</strain>
        <tissue evidence="2">Leaf</tissue>
    </source>
</reference>
<dbReference type="EMBL" id="JAATIP010000153">
    <property type="protein sequence ID" value="KAF4366163.1"/>
    <property type="molecule type" value="Genomic_DNA"/>
</dbReference>
<evidence type="ECO:0000313" key="5">
    <source>
        <dbReference type="Proteomes" id="UP000583929"/>
    </source>
</evidence>
<evidence type="ECO:0000313" key="2">
    <source>
        <dbReference type="EMBL" id="KAF4366163.1"/>
    </source>
</evidence>
<dbReference type="AlphaFoldDB" id="A0A7J6F624"/>